<name>A0A9W4J378_9EURO</name>
<reference evidence="1" key="1">
    <citation type="submission" date="2021-07" db="EMBL/GenBank/DDBJ databases">
        <authorList>
            <person name="Branca A.L. A."/>
        </authorList>
    </citation>
    <scope>NUCLEOTIDE SEQUENCE</scope>
</reference>
<evidence type="ECO:0000313" key="2">
    <source>
        <dbReference type="Proteomes" id="UP001152592"/>
    </source>
</evidence>
<sequence>MSQWYRLCDRRVRVSPPDAARTLQTIRQIRDKTIELDTWEKVPFPSPLNSYFNYVYNIDQDAGVFALSQWSAVDDIRTPLTLEADLEEICDDSRVIINLWKFSQGGLSPRTGDSQNEQGLSTESSDSVELLHIQTHLPTALIELQQLFFLDFVFLWRSWIDDPYTWHYGSHVFNAFTRAILRLAS</sequence>
<comment type="caution">
    <text evidence="1">The sequence shown here is derived from an EMBL/GenBank/DDBJ whole genome shotgun (WGS) entry which is preliminary data.</text>
</comment>
<evidence type="ECO:0000313" key="1">
    <source>
        <dbReference type="EMBL" id="CAG8371471.1"/>
    </source>
</evidence>
<proteinExistence type="predicted"/>
<accession>A0A9W4J378</accession>
<dbReference type="EMBL" id="CAJVPD010000222">
    <property type="protein sequence ID" value="CAG8371471.1"/>
    <property type="molecule type" value="Genomic_DNA"/>
</dbReference>
<dbReference type="Proteomes" id="UP001152592">
    <property type="component" value="Unassembled WGS sequence"/>
</dbReference>
<gene>
    <name evidence="1" type="ORF">PSALAMII_LOCUS4705</name>
</gene>
<organism evidence="1 2">
    <name type="scientific">Penicillium salamii</name>
    <dbReference type="NCBI Taxonomy" id="1612424"/>
    <lineage>
        <taxon>Eukaryota</taxon>
        <taxon>Fungi</taxon>
        <taxon>Dikarya</taxon>
        <taxon>Ascomycota</taxon>
        <taxon>Pezizomycotina</taxon>
        <taxon>Eurotiomycetes</taxon>
        <taxon>Eurotiomycetidae</taxon>
        <taxon>Eurotiales</taxon>
        <taxon>Aspergillaceae</taxon>
        <taxon>Penicillium</taxon>
    </lineage>
</organism>
<dbReference type="AlphaFoldDB" id="A0A9W4J378"/>
<dbReference type="OrthoDB" id="5598695at2759"/>
<protein>
    <submittedName>
        <fullName evidence="1">Uncharacterized protein</fullName>
    </submittedName>
</protein>